<evidence type="ECO:0000256" key="3">
    <source>
        <dbReference type="ARBA" id="ARBA00013253"/>
    </source>
</evidence>
<evidence type="ECO:0000256" key="1">
    <source>
        <dbReference type="ARBA" id="ARBA00005051"/>
    </source>
</evidence>
<organism evidence="14 15">
    <name type="scientific">Desulfofervidus auxilii</name>
    <dbReference type="NCBI Taxonomy" id="1621989"/>
    <lineage>
        <taxon>Bacteria</taxon>
        <taxon>Pseudomonadati</taxon>
        <taxon>Thermodesulfobacteriota</taxon>
        <taxon>Candidatus Desulfofervidia</taxon>
        <taxon>Candidatus Desulfofervidales</taxon>
        <taxon>Candidatus Desulfofervidaceae</taxon>
        <taxon>Candidatus Desulfofervidus</taxon>
    </lineage>
</organism>
<evidence type="ECO:0000259" key="13">
    <source>
        <dbReference type="Pfam" id="PF01288"/>
    </source>
</evidence>
<accession>A0A7U4QIR5</accession>
<evidence type="ECO:0000256" key="7">
    <source>
        <dbReference type="ARBA" id="ARBA00022777"/>
    </source>
</evidence>
<keyword evidence="7 14" id="KW-0418">Kinase</keyword>
<dbReference type="PANTHER" id="PTHR43071">
    <property type="entry name" value="2-AMINO-4-HYDROXY-6-HYDROXYMETHYLDIHYDROPTERIDINE PYROPHOSPHOKINASE"/>
    <property type="match status" value="1"/>
</dbReference>
<dbReference type="InterPro" id="IPR000550">
    <property type="entry name" value="Hppk"/>
</dbReference>
<evidence type="ECO:0000256" key="4">
    <source>
        <dbReference type="ARBA" id="ARBA00016218"/>
    </source>
</evidence>
<dbReference type="CDD" id="cd00483">
    <property type="entry name" value="HPPK"/>
    <property type="match status" value="1"/>
</dbReference>
<dbReference type="OrthoDB" id="9808041at2"/>
<dbReference type="NCBIfam" id="TIGR01498">
    <property type="entry name" value="folK"/>
    <property type="match status" value="1"/>
</dbReference>
<dbReference type="UniPathway" id="UPA00077">
    <property type="reaction ID" value="UER00155"/>
</dbReference>
<dbReference type="PANTHER" id="PTHR43071:SF1">
    <property type="entry name" value="2-AMINO-4-HYDROXY-6-HYDROXYMETHYLDIHYDROPTERIDINE PYROPHOSPHOKINASE"/>
    <property type="match status" value="1"/>
</dbReference>
<keyword evidence="9" id="KW-0289">Folate biosynthesis</keyword>
<feature type="domain" description="7,8-dihydro-6-hydroxymethylpterin-pyrophosphokinase" evidence="13">
    <location>
        <begin position="5"/>
        <end position="132"/>
    </location>
</feature>
<sequence length="161" mass="18989">MHKVFVGIGSNLGDKKSYCKRALAFLNILPQTKIKRCSSFYLTEPVKEKNQPWFLNLVVLLQTDLGYQQLFFWLKHIENILGRFPTWEKGPRIIDLDLLLYDDLIINSPNLIIPHPQFHKRGFVLAPLAEIAQEEIHPLLKQSFKQLWANHKFKEWVIRLK</sequence>
<dbReference type="GO" id="GO:0016301">
    <property type="term" value="F:kinase activity"/>
    <property type="evidence" value="ECO:0007669"/>
    <property type="project" value="UniProtKB-KW"/>
</dbReference>
<dbReference type="SUPFAM" id="SSF55083">
    <property type="entry name" value="6-hydroxymethyl-7,8-dihydropterin pyrophosphokinase, HPPK"/>
    <property type="match status" value="1"/>
</dbReference>
<evidence type="ECO:0000256" key="5">
    <source>
        <dbReference type="ARBA" id="ARBA00022679"/>
    </source>
</evidence>
<comment type="pathway">
    <text evidence="1">Cofactor biosynthesis; tetrahydrofolate biosynthesis; 2-amino-4-hydroxy-6-hydroxymethyl-7,8-dihydropteridine diphosphate from 7,8-dihydroneopterin triphosphate: step 4/4.</text>
</comment>
<dbReference type="InterPro" id="IPR035907">
    <property type="entry name" value="Hppk_sf"/>
</dbReference>
<dbReference type="Pfam" id="PF01288">
    <property type="entry name" value="HPPK"/>
    <property type="match status" value="1"/>
</dbReference>
<dbReference type="GO" id="GO:0003848">
    <property type="term" value="F:2-amino-4-hydroxy-6-hydroxymethyldihydropteridine diphosphokinase activity"/>
    <property type="evidence" value="ECO:0007669"/>
    <property type="project" value="UniProtKB-EC"/>
</dbReference>
<evidence type="ECO:0000256" key="8">
    <source>
        <dbReference type="ARBA" id="ARBA00022840"/>
    </source>
</evidence>
<protein>
    <recommendedName>
        <fullName evidence="4">2-amino-4-hydroxy-6-hydroxymethyldihydropteridine pyrophosphokinase</fullName>
        <ecNumber evidence="3">2.7.6.3</ecNumber>
    </recommendedName>
    <alternativeName>
        <fullName evidence="11">6-hydroxymethyl-7,8-dihydropterin pyrophosphokinase</fullName>
    </alternativeName>
    <alternativeName>
        <fullName evidence="12">7,8-dihydro-6-hydroxymethylpterin-pyrophosphokinase</fullName>
    </alternativeName>
</protein>
<keyword evidence="6" id="KW-0547">Nucleotide-binding</keyword>
<dbReference type="EC" id="2.7.6.3" evidence="3"/>
<dbReference type="AlphaFoldDB" id="A0A7U4QIR5"/>
<evidence type="ECO:0000256" key="2">
    <source>
        <dbReference type="ARBA" id="ARBA00005810"/>
    </source>
</evidence>
<dbReference type="Proteomes" id="UP000070560">
    <property type="component" value="Chromosome"/>
</dbReference>
<dbReference type="EMBL" id="CP013015">
    <property type="protein sequence ID" value="AMM40070.1"/>
    <property type="molecule type" value="Genomic_DNA"/>
</dbReference>
<proteinExistence type="inferred from homology"/>
<comment type="function">
    <text evidence="10">Catalyzes the transfer of pyrophosphate from adenosine triphosphate (ATP) to 6-hydroxymethyl-7,8-dihydropterin, an enzymatic step in folate biosynthesis pathway.</text>
</comment>
<evidence type="ECO:0000256" key="9">
    <source>
        <dbReference type="ARBA" id="ARBA00022909"/>
    </source>
</evidence>
<comment type="similarity">
    <text evidence="2">Belongs to the HPPK family.</text>
</comment>
<reference evidence="14 15" key="1">
    <citation type="submission" date="2015-10" db="EMBL/GenBank/DDBJ databases">
        <title>Candidatus Desulfofervidus auxilii, a hydrogenotrophic sulfate-reducing bacterium involved in the thermophilic anaerobic oxidation of methane.</title>
        <authorList>
            <person name="Krukenberg V."/>
            <person name="Richter M."/>
            <person name="Wegener G."/>
        </authorList>
    </citation>
    <scope>NUCLEOTIDE SEQUENCE [LARGE SCALE GENOMIC DNA]</scope>
    <source>
        <strain evidence="14 15">HS1</strain>
    </source>
</reference>
<evidence type="ECO:0000256" key="12">
    <source>
        <dbReference type="ARBA" id="ARBA00033413"/>
    </source>
</evidence>
<dbReference type="GO" id="GO:0046654">
    <property type="term" value="P:tetrahydrofolate biosynthetic process"/>
    <property type="evidence" value="ECO:0007669"/>
    <property type="project" value="UniProtKB-UniPathway"/>
</dbReference>
<dbReference type="KEGG" id="daw:HS1_000264"/>
<evidence type="ECO:0000256" key="11">
    <source>
        <dbReference type="ARBA" id="ARBA00029766"/>
    </source>
</evidence>
<keyword evidence="5" id="KW-0808">Transferase</keyword>
<keyword evidence="8" id="KW-0067">ATP-binding</keyword>
<evidence type="ECO:0000313" key="14">
    <source>
        <dbReference type="EMBL" id="AMM40070.1"/>
    </source>
</evidence>
<keyword evidence="15" id="KW-1185">Reference proteome</keyword>
<gene>
    <name evidence="14" type="ORF">HS1_000264</name>
</gene>
<dbReference type="GO" id="GO:0005524">
    <property type="term" value="F:ATP binding"/>
    <property type="evidence" value="ECO:0007669"/>
    <property type="project" value="UniProtKB-KW"/>
</dbReference>
<evidence type="ECO:0000256" key="6">
    <source>
        <dbReference type="ARBA" id="ARBA00022741"/>
    </source>
</evidence>
<dbReference type="Gene3D" id="3.30.70.560">
    <property type="entry name" value="7,8-Dihydro-6-hydroxymethylpterin-pyrophosphokinase HPPK"/>
    <property type="match status" value="1"/>
</dbReference>
<name>A0A7U4QIR5_DESA2</name>
<dbReference type="RefSeq" id="WP_066060374.1">
    <property type="nucleotide sequence ID" value="NZ_CP013015.1"/>
</dbReference>
<dbReference type="GO" id="GO:0046656">
    <property type="term" value="P:folic acid biosynthetic process"/>
    <property type="evidence" value="ECO:0007669"/>
    <property type="project" value="UniProtKB-KW"/>
</dbReference>
<evidence type="ECO:0000313" key="15">
    <source>
        <dbReference type="Proteomes" id="UP000070560"/>
    </source>
</evidence>
<evidence type="ECO:0000256" key="10">
    <source>
        <dbReference type="ARBA" id="ARBA00029409"/>
    </source>
</evidence>